<reference evidence="1 2" key="1">
    <citation type="submission" date="2018-03" db="EMBL/GenBank/DDBJ databases">
        <title>Genomic Encyclopedia of Archaeal and Bacterial Type Strains, Phase II (KMG-II): from individual species to whole genera.</title>
        <authorList>
            <person name="Goeker M."/>
        </authorList>
    </citation>
    <scope>NUCLEOTIDE SEQUENCE [LARGE SCALE GENOMIC DNA]</scope>
    <source>
        <strain evidence="1 2">DSM 45211</strain>
    </source>
</reference>
<dbReference type="Proteomes" id="UP000243528">
    <property type="component" value="Unassembled WGS sequence"/>
</dbReference>
<protein>
    <submittedName>
        <fullName evidence="1">Uncharacterized protein</fullName>
    </submittedName>
</protein>
<accession>A0A2P8E3R9</accession>
<organism evidence="1 2">
    <name type="scientific">Haloactinopolyspora alba</name>
    <dbReference type="NCBI Taxonomy" id="648780"/>
    <lineage>
        <taxon>Bacteria</taxon>
        <taxon>Bacillati</taxon>
        <taxon>Actinomycetota</taxon>
        <taxon>Actinomycetes</taxon>
        <taxon>Jiangellales</taxon>
        <taxon>Jiangellaceae</taxon>
        <taxon>Haloactinopolyspora</taxon>
    </lineage>
</organism>
<keyword evidence="2" id="KW-1185">Reference proteome</keyword>
<name>A0A2P8E3R9_9ACTN</name>
<dbReference type="OrthoDB" id="4246254at2"/>
<dbReference type="EMBL" id="PYGE01000006">
    <property type="protein sequence ID" value="PSL04110.1"/>
    <property type="molecule type" value="Genomic_DNA"/>
</dbReference>
<comment type="caution">
    <text evidence="1">The sequence shown here is derived from an EMBL/GenBank/DDBJ whole genome shotgun (WGS) entry which is preliminary data.</text>
</comment>
<proteinExistence type="predicted"/>
<sequence length="140" mass="15480">MDTRDFTVTITGSEADDGEAPYQYVVRAETKQAATAVAELAHREDDPDGEIRYVTAAPGLPAFGAWNDLRGDDAPAAQVSQLLAEYDEWSARRAEVSEREEHASGLCESLSDEWAQSDDRAVDLLRELAHAVRDERSEVR</sequence>
<dbReference type="RefSeq" id="WP_106537129.1">
    <property type="nucleotide sequence ID" value="NZ_ML142900.1"/>
</dbReference>
<dbReference type="AlphaFoldDB" id="A0A2P8E3R9"/>
<evidence type="ECO:0000313" key="2">
    <source>
        <dbReference type="Proteomes" id="UP000243528"/>
    </source>
</evidence>
<gene>
    <name evidence="1" type="ORF">CLV30_106113</name>
</gene>
<evidence type="ECO:0000313" key="1">
    <source>
        <dbReference type="EMBL" id="PSL04110.1"/>
    </source>
</evidence>